<dbReference type="EMBL" id="GL870878">
    <property type="protein sequence ID" value="EIJ88751.1"/>
    <property type="molecule type" value="Genomic_DNA"/>
</dbReference>
<dbReference type="Proteomes" id="UP000002872">
    <property type="component" value="Unassembled WGS sequence"/>
</dbReference>
<sequence>MPKRQSLPEIKRLLKSQPHAFYNHPMLLSQIREHGWGYAYEDVTVENTNKNAKYEYCRILHKMTRKREKRIEEDSLLDKHTPARVTFLDTVKSIDDISHRTIAKPIAKIKTILKPSKYQENNESIDPVEVYITLPLVYRAPSRFSYTKEEIFQKKTVYK</sequence>
<evidence type="ECO:0000313" key="1">
    <source>
        <dbReference type="EMBL" id="EIJ88751.1"/>
    </source>
</evidence>
<dbReference type="OrthoDB" id="2186941at2759"/>
<organism evidence="1 2">
    <name type="scientific">Nematocida parisii (strain ERTm3)</name>
    <name type="common">Nematode killer fungus</name>
    <dbReference type="NCBI Taxonomy" id="935791"/>
    <lineage>
        <taxon>Eukaryota</taxon>
        <taxon>Fungi</taxon>
        <taxon>Fungi incertae sedis</taxon>
        <taxon>Microsporidia</taxon>
        <taxon>Nematocida</taxon>
    </lineage>
</organism>
<reference evidence="1" key="1">
    <citation type="submission" date="2011-01" db="EMBL/GenBank/DDBJ databases">
        <title>The Genome Sequence of Nematocida parisii strain ERTm3.</title>
        <authorList>
            <consortium name="The Broad Institute Genome Sequencing Platform"/>
            <consortium name="The Broad Institute Genome Sequencing Center for Infectious Disease"/>
            <person name="Cuomo C."/>
            <person name="Troemel E."/>
            <person name="Young S.K."/>
            <person name="Zeng Q."/>
            <person name="Gargeya S."/>
            <person name="Fitzgerald M."/>
            <person name="Haas B."/>
            <person name="Abouelleil A."/>
            <person name="Alvarado L."/>
            <person name="Arachchi H.M."/>
            <person name="Berlin A."/>
            <person name="Chapman S.B."/>
            <person name="Gearin G."/>
            <person name="Goldberg J."/>
            <person name="Griggs A."/>
            <person name="Gujja S."/>
            <person name="Hansen M."/>
            <person name="Heiman D."/>
            <person name="Howarth C."/>
            <person name="Larimer J."/>
            <person name="Lui A."/>
            <person name="MacDonald P.J.P."/>
            <person name="McCowen C."/>
            <person name="Montmayeur A."/>
            <person name="Murphy C."/>
            <person name="Neiman D."/>
            <person name="Pearson M."/>
            <person name="Priest M."/>
            <person name="Roberts A."/>
            <person name="Saif S."/>
            <person name="Shea T."/>
            <person name="Sisk P."/>
            <person name="Stolte C."/>
            <person name="Sykes S."/>
            <person name="Wortman J."/>
            <person name="Nusbaum C."/>
            <person name="Birren B."/>
        </authorList>
    </citation>
    <scope>NUCLEOTIDE SEQUENCE</scope>
    <source>
        <strain evidence="1">ERTm3</strain>
    </source>
</reference>
<evidence type="ECO:0000313" key="2">
    <source>
        <dbReference type="Proteomes" id="UP000002872"/>
    </source>
</evidence>
<protein>
    <submittedName>
        <fullName evidence="1">Uncharacterized protein</fullName>
    </submittedName>
</protein>
<accession>I3EHQ4</accession>
<dbReference type="HOGENOM" id="CLU_1661249_0_0_1"/>
<proteinExistence type="predicted"/>
<dbReference type="InParanoid" id="I3EHQ4"/>
<dbReference type="VEuPathDB" id="MicrosporidiaDB:NEQG_01441"/>
<gene>
    <name evidence="1" type="ORF">NEQG_01441</name>
</gene>
<name>I3EHQ4_NEMP3</name>
<dbReference type="AlphaFoldDB" id="I3EHQ4"/>
<keyword evidence="2" id="KW-1185">Reference proteome</keyword>
<dbReference type="OMA" id="QIREHGW"/>